<dbReference type="SUPFAM" id="SSF52172">
    <property type="entry name" value="CheY-like"/>
    <property type="match status" value="1"/>
</dbReference>
<dbReference type="PANTHER" id="PTHR48111">
    <property type="entry name" value="REGULATOR OF RPOS"/>
    <property type="match status" value="1"/>
</dbReference>
<protein>
    <submittedName>
        <fullName evidence="8">Transcriptional activator protein CzcR</fullName>
    </submittedName>
</protein>
<dbReference type="PANTHER" id="PTHR48111:SF76">
    <property type="entry name" value="TWO-COMPONENT RESPONSE REGULATOR"/>
    <property type="match status" value="1"/>
</dbReference>
<evidence type="ECO:0000313" key="9">
    <source>
        <dbReference type="Proteomes" id="UP000824366"/>
    </source>
</evidence>
<name>A0ABM7MNH1_9BURK</name>
<feature type="domain" description="Response regulatory" evidence="6">
    <location>
        <begin position="1"/>
        <end position="111"/>
    </location>
</feature>
<keyword evidence="1" id="KW-0597">Phosphoprotein</keyword>
<evidence type="ECO:0000256" key="2">
    <source>
        <dbReference type="ARBA" id="ARBA00023012"/>
    </source>
</evidence>
<dbReference type="InterPro" id="IPR001867">
    <property type="entry name" value="OmpR/PhoB-type_DNA-bd"/>
</dbReference>
<dbReference type="SMART" id="SM00448">
    <property type="entry name" value="REC"/>
    <property type="match status" value="1"/>
</dbReference>
<dbReference type="InterPro" id="IPR011006">
    <property type="entry name" value="CheY-like_superfamily"/>
</dbReference>
<keyword evidence="4" id="KW-0238">DNA-binding</keyword>
<keyword evidence="3" id="KW-0805">Transcription regulation</keyword>
<evidence type="ECO:0000256" key="5">
    <source>
        <dbReference type="ARBA" id="ARBA00023163"/>
    </source>
</evidence>
<evidence type="ECO:0000256" key="1">
    <source>
        <dbReference type="ARBA" id="ARBA00022553"/>
    </source>
</evidence>
<evidence type="ECO:0000256" key="4">
    <source>
        <dbReference type="ARBA" id="ARBA00023125"/>
    </source>
</evidence>
<dbReference type="InterPro" id="IPR036388">
    <property type="entry name" value="WH-like_DNA-bd_sf"/>
</dbReference>
<sequence>MKLLIVEDDRRALSYLQKGLQESGCTVDTAENGIDGLHLARTEDYDVIVLDGMLPGLDGVDLVQALRTTHRTPVIMLTARDSVADRVRGLQAGADDYLVKPFSFVELLARLHALVRRSAPLDDGKLNVADLVLDPVAQQVTRAGKRIHLTAKEFQLLTTLMRRKGQVLSKTALAELVWGIHFDCDLNVVEAAIKRLRSKMDEDFADKLLHTVRGMGYVLEWREGNPV</sequence>
<reference evidence="8 9" key="1">
    <citation type="journal article" date="2021" name="Microbiol. Spectr.">
        <title>A Single Bacterium Capable of Oxidation and Reduction of Iron at Circumneutral pH.</title>
        <authorList>
            <person name="Kato S."/>
            <person name="Ohkuma M."/>
        </authorList>
    </citation>
    <scope>NUCLEOTIDE SEQUENCE [LARGE SCALE GENOMIC DNA]</scope>
    <source>
        <strain evidence="8 9">MIZ03</strain>
    </source>
</reference>
<keyword evidence="5" id="KW-0804">Transcription</keyword>
<dbReference type="Pfam" id="PF00072">
    <property type="entry name" value="Response_reg"/>
    <property type="match status" value="1"/>
</dbReference>
<dbReference type="CDD" id="cd19935">
    <property type="entry name" value="REC_OmpR_CusR-like"/>
    <property type="match status" value="1"/>
</dbReference>
<dbReference type="EMBL" id="AP024238">
    <property type="protein sequence ID" value="BCO27831.1"/>
    <property type="molecule type" value="Genomic_DNA"/>
</dbReference>
<evidence type="ECO:0000313" key="8">
    <source>
        <dbReference type="EMBL" id="BCO27831.1"/>
    </source>
</evidence>
<dbReference type="CDD" id="cd00383">
    <property type="entry name" value="trans_reg_C"/>
    <property type="match status" value="1"/>
</dbReference>
<keyword evidence="9" id="KW-1185">Reference proteome</keyword>
<evidence type="ECO:0000256" key="3">
    <source>
        <dbReference type="ARBA" id="ARBA00023015"/>
    </source>
</evidence>
<dbReference type="SMART" id="SM00862">
    <property type="entry name" value="Trans_reg_C"/>
    <property type="match status" value="1"/>
</dbReference>
<dbReference type="InterPro" id="IPR001789">
    <property type="entry name" value="Sig_transdc_resp-reg_receiver"/>
</dbReference>
<dbReference type="RefSeq" id="WP_223903843.1">
    <property type="nucleotide sequence ID" value="NZ_AP024238.1"/>
</dbReference>
<dbReference type="Gene3D" id="6.10.250.690">
    <property type="match status" value="1"/>
</dbReference>
<proteinExistence type="predicted"/>
<evidence type="ECO:0000259" key="6">
    <source>
        <dbReference type="SMART" id="SM00448"/>
    </source>
</evidence>
<dbReference type="Gene3D" id="1.10.10.10">
    <property type="entry name" value="Winged helix-like DNA-binding domain superfamily/Winged helix DNA-binding domain"/>
    <property type="match status" value="1"/>
</dbReference>
<dbReference type="Pfam" id="PF00486">
    <property type="entry name" value="Trans_reg_C"/>
    <property type="match status" value="1"/>
</dbReference>
<evidence type="ECO:0000259" key="7">
    <source>
        <dbReference type="SMART" id="SM00862"/>
    </source>
</evidence>
<accession>A0ABM7MNH1</accession>
<dbReference type="InterPro" id="IPR006291">
    <property type="entry name" value="CusR-like"/>
</dbReference>
<dbReference type="InterPro" id="IPR039420">
    <property type="entry name" value="WalR-like"/>
</dbReference>
<dbReference type="Proteomes" id="UP000824366">
    <property type="component" value="Chromosome"/>
</dbReference>
<dbReference type="NCBIfam" id="TIGR01387">
    <property type="entry name" value="cztR_silR_copR"/>
    <property type="match status" value="1"/>
</dbReference>
<dbReference type="Gene3D" id="3.40.50.2300">
    <property type="match status" value="1"/>
</dbReference>
<keyword evidence="2" id="KW-0902">Two-component regulatory system</keyword>
<feature type="domain" description="OmpR/PhoB-type" evidence="7">
    <location>
        <begin position="144"/>
        <end position="219"/>
    </location>
</feature>
<organism evidence="8 9">
    <name type="scientific">Rhodoferax lithotrophicus</name>
    <dbReference type="NCBI Taxonomy" id="2798804"/>
    <lineage>
        <taxon>Bacteria</taxon>
        <taxon>Pseudomonadati</taxon>
        <taxon>Pseudomonadota</taxon>
        <taxon>Betaproteobacteria</taxon>
        <taxon>Burkholderiales</taxon>
        <taxon>Comamonadaceae</taxon>
        <taxon>Rhodoferax</taxon>
    </lineage>
</organism>
<gene>
    <name evidence="8" type="ORF">MIZ03_2722</name>
</gene>